<dbReference type="Proteomes" id="UP000320475">
    <property type="component" value="Unassembled WGS sequence"/>
</dbReference>
<dbReference type="InterPro" id="IPR013525">
    <property type="entry name" value="ABC2_TM"/>
</dbReference>
<sequence>MSRLLQGDTQSTIADGWRAKDGITLEWRNVSYTIQRARGGPQVHILKNVCGEAKPGQVIAILGGSGAGKTTLLNVLAGRVTSGEISGDIRCNGRIRDRHAWKRAVGYVEQDDLMDDGLTVYELLTLVASLKLPDTMSKALKCVRVEQVINQMRLSHCQNTVIGDTIHRGLSGGERKRVHIAMELIASPACIFFDEPTTGLDAFNAYHVIDAIREAADKGARTMVMAIHHPRKEILDMFDTIVLLAKGQLVFTGNLDEAIAYFTSINHPVPPLTNPGDHFLDITAPDTSIEHGEISAARIEKLIKHWRAHHNHHKFPPFGTRPAVPLPNPSAPRGIALFCTRCALLATRNLRIIHRDRQSWFSLIVQTIVVVVLFGWLFWHIGTTQASIKNRLGILFFLALERFLTSLFRVVRILPAQRPLIVRERSKSMYSASELYIVKLATDILTVFAQHLVILTALYFMIGLQVSVAKYTVFIGIGALLALVGHSLGYLLSAISPSVDVGLVTATLLSSVYGMFSGNLIIPSKIPIWLRWITYTDPLYYTFSAWSQNEFSGLVFPCADPRCIPNGETVLAMQDIQEVTIAQCAIVLTSLWVLYTFVGYFAIRVTTSVKTVKSFM</sequence>
<dbReference type="AlphaFoldDB" id="A0A507CS48"/>
<comment type="subcellular location">
    <subcellularLocation>
        <location evidence="1">Membrane</location>
        <topology evidence="1">Multi-pass membrane protein</topology>
    </subcellularLocation>
</comment>
<dbReference type="InterPro" id="IPR050352">
    <property type="entry name" value="ABCG_transporters"/>
</dbReference>
<dbReference type="Pfam" id="PF00005">
    <property type="entry name" value="ABC_tran"/>
    <property type="match status" value="1"/>
</dbReference>
<dbReference type="CDD" id="cd03213">
    <property type="entry name" value="ABCG_EPDR"/>
    <property type="match status" value="1"/>
</dbReference>
<feature type="transmembrane region" description="Helical" evidence="8">
    <location>
        <begin position="360"/>
        <end position="381"/>
    </location>
</feature>
<reference evidence="10 11" key="1">
    <citation type="journal article" date="2019" name="Sci. Rep.">
        <title>Comparative genomics of chytrid fungi reveal insights into the obligate biotrophic and pathogenic lifestyle of Synchytrium endobioticum.</title>
        <authorList>
            <person name="van de Vossenberg B.T.L.H."/>
            <person name="Warris S."/>
            <person name="Nguyen H.D.T."/>
            <person name="van Gent-Pelzer M.P.E."/>
            <person name="Joly D.L."/>
            <person name="van de Geest H.C."/>
            <person name="Bonants P.J.M."/>
            <person name="Smith D.S."/>
            <person name="Levesque C.A."/>
            <person name="van der Lee T.A.J."/>
        </authorList>
    </citation>
    <scope>NUCLEOTIDE SEQUENCE [LARGE SCALE GENOMIC DNA]</scope>
    <source>
        <strain evidence="10 11">LEV6574</strain>
    </source>
</reference>
<dbReference type="GO" id="GO:0016887">
    <property type="term" value="F:ATP hydrolysis activity"/>
    <property type="evidence" value="ECO:0007669"/>
    <property type="project" value="InterPro"/>
</dbReference>
<dbReference type="InterPro" id="IPR003439">
    <property type="entry name" value="ABC_transporter-like_ATP-bd"/>
</dbReference>
<dbReference type="Pfam" id="PF19055">
    <property type="entry name" value="ABC2_membrane_7"/>
    <property type="match status" value="1"/>
</dbReference>
<dbReference type="InterPro" id="IPR003593">
    <property type="entry name" value="AAA+_ATPase"/>
</dbReference>
<evidence type="ECO:0000256" key="2">
    <source>
        <dbReference type="ARBA" id="ARBA00022448"/>
    </source>
</evidence>
<keyword evidence="7 8" id="KW-0472">Membrane</keyword>
<name>A0A507CS48_9FUNG</name>
<keyword evidence="2" id="KW-0813">Transport</keyword>
<accession>A0A507CS48</accession>
<dbReference type="PANTHER" id="PTHR48041">
    <property type="entry name" value="ABC TRANSPORTER G FAMILY MEMBER 28"/>
    <property type="match status" value="1"/>
</dbReference>
<evidence type="ECO:0000256" key="5">
    <source>
        <dbReference type="ARBA" id="ARBA00022840"/>
    </source>
</evidence>
<feature type="transmembrane region" description="Helical" evidence="8">
    <location>
        <begin position="393"/>
        <end position="414"/>
    </location>
</feature>
<dbReference type="SUPFAM" id="SSF52540">
    <property type="entry name" value="P-loop containing nucleoside triphosphate hydrolases"/>
    <property type="match status" value="1"/>
</dbReference>
<keyword evidence="4" id="KW-0547">Nucleotide-binding</keyword>
<evidence type="ECO:0000256" key="8">
    <source>
        <dbReference type="SAM" id="Phobius"/>
    </source>
</evidence>
<dbReference type="Pfam" id="PF01061">
    <property type="entry name" value="ABC2_membrane"/>
    <property type="match status" value="1"/>
</dbReference>
<keyword evidence="5" id="KW-0067">ATP-binding</keyword>
<evidence type="ECO:0000259" key="9">
    <source>
        <dbReference type="PROSITE" id="PS50893"/>
    </source>
</evidence>
<dbReference type="Gene3D" id="3.40.50.300">
    <property type="entry name" value="P-loop containing nucleotide triphosphate hydrolases"/>
    <property type="match status" value="1"/>
</dbReference>
<evidence type="ECO:0000256" key="1">
    <source>
        <dbReference type="ARBA" id="ARBA00004141"/>
    </source>
</evidence>
<dbReference type="EMBL" id="QEAM01000293">
    <property type="protein sequence ID" value="TPX41974.1"/>
    <property type="molecule type" value="Genomic_DNA"/>
</dbReference>
<evidence type="ECO:0000256" key="6">
    <source>
        <dbReference type="ARBA" id="ARBA00022989"/>
    </source>
</evidence>
<keyword evidence="6 8" id="KW-1133">Transmembrane helix</keyword>
<dbReference type="PANTHER" id="PTHR48041:SF139">
    <property type="entry name" value="PROTEIN SCARLET"/>
    <property type="match status" value="1"/>
</dbReference>
<feature type="transmembrane region" description="Helical" evidence="8">
    <location>
        <begin position="435"/>
        <end position="462"/>
    </location>
</feature>
<dbReference type="PROSITE" id="PS50893">
    <property type="entry name" value="ABC_TRANSPORTER_2"/>
    <property type="match status" value="1"/>
</dbReference>
<evidence type="ECO:0000313" key="10">
    <source>
        <dbReference type="EMBL" id="TPX41974.1"/>
    </source>
</evidence>
<dbReference type="SMART" id="SM00382">
    <property type="entry name" value="AAA"/>
    <property type="match status" value="1"/>
</dbReference>
<dbReference type="OrthoDB" id="66620at2759"/>
<gene>
    <name evidence="10" type="ORF">SeLEV6574_g05835</name>
</gene>
<evidence type="ECO:0000256" key="7">
    <source>
        <dbReference type="ARBA" id="ARBA00023136"/>
    </source>
</evidence>
<keyword evidence="3 8" id="KW-0812">Transmembrane</keyword>
<dbReference type="InterPro" id="IPR027417">
    <property type="entry name" value="P-loop_NTPase"/>
</dbReference>
<evidence type="ECO:0000313" key="11">
    <source>
        <dbReference type="Proteomes" id="UP000320475"/>
    </source>
</evidence>
<evidence type="ECO:0000256" key="4">
    <source>
        <dbReference type="ARBA" id="ARBA00022741"/>
    </source>
</evidence>
<feature type="transmembrane region" description="Helical" evidence="8">
    <location>
        <begin position="468"/>
        <end position="492"/>
    </location>
</feature>
<protein>
    <recommendedName>
        <fullName evidence="9">ABC transporter domain-containing protein</fullName>
    </recommendedName>
</protein>
<comment type="caution">
    <text evidence="10">The sequence shown here is derived from an EMBL/GenBank/DDBJ whole genome shotgun (WGS) entry which is preliminary data.</text>
</comment>
<dbReference type="GO" id="GO:0005524">
    <property type="term" value="F:ATP binding"/>
    <property type="evidence" value="ECO:0007669"/>
    <property type="project" value="UniProtKB-KW"/>
</dbReference>
<dbReference type="VEuPathDB" id="FungiDB:SeMB42_g07140"/>
<feature type="transmembrane region" description="Helical" evidence="8">
    <location>
        <begin position="580"/>
        <end position="603"/>
    </location>
</feature>
<dbReference type="GO" id="GO:0016020">
    <property type="term" value="C:membrane"/>
    <property type="evidence" value="ECO:0007669"/>
    <property type="project" value="UniProtKB-SubCell"/>
</dbReference>
<feature type="transmembrane region" description="Helical" evidence="8">
    <location>
        <begin position="499"/>
        <end position="522"/>
    </location>
</feature>
<dbReference type="InterPro" id="IPR043926">
    <property type="entry name" value="ABCG_dom"/>
</dbReference>
<evidence type="ECO:0000256" key="3">
    <source>
        <dbReference type="ARBA" id="ARBA00022692"/>
    </source>
</evidence>
<feature type="domain" description="ABC transporter" evidence="9">
    <location>
        <begin position="25"/>
        <end position="271"/>
    </location>
</feature>
<dbReference type="GO" id="GO:0140359">
    <property type="term" value="F:ABC-type transporter activity"/>
    <property type="evidence" value="ECO:0007669"/>
    <property type="project" value="InterPro"/>
</dbReference>
<organism evidence="10 11">
    <name type="scientific">Synchytrium endobioticum</name>
    <dbReference type="NCBI Taxonomy" id="286115"/>
    <lineage>
        <taxon>Eukaryota</taxon>
        <taxon>Fungi</taxon>
        <taxon>Fungi incertae sedis</taxon>
        <taxon>Chytridiomycota</taxon>
        <taxon>Chytridiomycota incertae sedis</taxon>
        <taxon>Chytridiomycetes</taxon>
        <taxon>Synchytriales</taxon>
        <taxon>Synchytriaceae</taxon>
        <taxon>Synchytrium</taxon>
    </lineage>
</organism>
<proteinExistence type="predicted"/>